<reference evidence="1 2" key="1">
    <citation type="submission" date="2016-11" db="EMBL/GenBank/DDBJ databases">
        <authorList>
            <person name="Jaros S."/>
            <person name="Januszkiewicz K."/>
            <person name="Wedrychowicz H."/>
        </authorList>
    </citation>
    <scope>NUCLEOTIDE SEQUENCE [LARGE SCALE GENOMIC DNA]</scope>
    <source>
        <strain evidence="1 2">DSM 21637</strain>
    </source>
</reference>
<name>A0A1K1TP83_9GAMM</name>
<dbReference type="AlphaFoldDB" id="A0A1K1TP83"/>
<dbReference type="OrthoDB" id="9787053at2"/>
<organism evidence="1 2">
    <name type="scientific">Marinospirillum alkaliphilum DSM 21637</name>
    <dbReference type="NCBI Taxonomy" id="1122209"/>
    <lineage>
        <taxon>Bacteria</taxon>
        <taxon>Pseudomonadati</taxon>
        <taxon>Pseudomonadota</taxon>
        <taxon>Gammaproteobacteria</taxon>
        <taxon>Oceanospirillales</taxon>
        <taxon>Oceanospirillaceae</taxon>
        <taxon>Marinospirillum</taxon>
    </lineage>
</organism>
<dbReference type="PIRSF" id="PIRSF004649">
    <property type="entry name" value="MlaC"/>
    <property type="match status" value="1"/>
</dbReference>
<evidence type="ECO:0000313" key="2">
    <source>
        <dbReference type="Proteomes" id="UP000182350"/>
    </source>
</evidence>
<accession>A0A1K1TP83</accession>
<dbReference type="InterPro" id="IPR008869">
    <property type="entry name" value="MlaC/ttg2D"/>
</dbReference>
<dbReference type="Pfam" id="PF05494">
    <property type="entry name" value="MlaC"/>
    <property type="match status" value="1"/>
</dbReference>
<protein>
    <submittedName>
        <fullName evidence="1">Phospholipid transport system substrate-binding protein</fullName>
    </submittedName>
</protein>
<keyword evidence="2" id="KW-1185">Reference proteome</keyword>
<proteinExistence type="predicted"/>
<dbReference type="InterPro" id="IPR042245">
    <property type="entry name" value="Tgt2/MlaC_sf"/>
</dbReference>
<dbReference type="Gene3D" id="3.10.450.710">
    <property type="entry name" value="Tgt2/MlaC"/>
    <property type="match status" value="1"/>
</dbReference>
<dbReference type="PANTHER" id="PTHR36573:SF1">
    <property type="entry name" value="INTERMEMBRANE PHOSPHOLIPID TRANSPORT SYSTEM BINDING PROTEIN MLAC"/>
    <property type="match status" value="1"/>
</dbReference>
<dbReference type="EMBL" id="FPJW01000001">
    <property type="protein sequence ID" value="SFX02334.1"/>
    <property type="molecule type" value="Genomic_DNA"/>
</dbReference>
<dbReference type="PANTHER" id="PTHR36573">
    <property type="entry name" value="INTERMEMBRANE PHOSPHOLIPID TRANSPORT SYSTEM BINDING PROTEIN MLAC"/>
    <property type="match status" value="1"/>
</dbReference>
<evidence type="ECO:0000313" key="1">
    <source>
        <dbReference type="EMBL" id="SFX02334.1"/>
    </source>
</evidence>
<gene>
    <name evidence="1" type="ORF">SAMN02745752_00252</name>
</gene>
<dbReference type="RefSeq" id="WP_143142741.1">
    <property type="nucleotide sequence ID" value="NZ_FPJW01000001.1"/>
</dbReference>
<dbReference type="Proteomes" id="UP000182350">
    <property type="component" value="Unassembled WGS sequence"/>
</dbReference>
<dbReference type="STRING" id="1122209.SAMN02745752_00252"/>
<sequence>MNQHLQQQPGSGRLLVTSLLFFGLVSISLLQARAMAEVRSPWQVVEAGIADLTVAFEENKGQFNQHPDQLYRALDDAMESYVDFRYISARVMGGRYFRAATPEQRSRFAEVFRSTLVRTFGQGLMNFDYQAFDLVFRERPARFEDQDNVELEVVAADGKRYPVVFTLRRHNDEWKIINLIVNGVNLGLTFNSQFDRAMREHNRDFDRVINNWSPDQALEEIQSQDEDA</sequence>